<name>A0ABQ9GVB1_9NEOP</name>
<evidence type="ECO:0000313" key="2">
    <source>
        <dbReference type="EMBL" id="KAJ8875931.1"/>
    </source>
</evidence>
<comment type="caution">
    <text evidence="2">The sequence shown here is derived from an EMBL/GenBank/DDBJ whole genome shotgun (WGS) entry which is preliminary data.</text>
</comment>
<feature type="compositionally biased region" description="Basic residues" evidence="1">
    <location>
        <begin position="413"/>
        <end position="422"/>
    </location>
</feature>
<organism evidence="2 3">
    <name type="scientific">Dryococelus australis</name>
    <dbReference type="NCBI Taxonomy" id="614101"/>
    <lineage>
        <taxon>Eukaryota</taxon>
        <taxon>Metazoa</taxon>
        <taxon>Ecdysozoa</taxon>
        <taxon>Arthropoda</taxon>
        <taxon>Hexapoda</taxon>
        <taxon>Insecta</taxon>
        <taxon>Pterygota</taxon>
        <taxon>Neoptera</taxon>
        <taxon>Polyneoptera</taxon>
        <taxon>Phasmatodea</taxon>
        <taxon>Verophasmatodea</taxon>
        <taxon>Anareolatae</taxon>
        <taxon>Phasmatidae</taxon>
        <taxon>Eurycanthinae</taxon>
        <taxon>Dryococelus</taxon>
    </lineage>
</organism>
<feature type="region of interest" description="Disordered" evidence="1">
    <location>
        <begin position="394"/>
        <end position="422"/>
    </location>
</feature>
<dbReference type="Proteomes" id="UP001159363">
    <property type="component" value="Chromosome 8"/>
</dbReference>
<reference evidence="2 3" key="1">
    <citation type="submission" date="2023-02" db="EMBL/GenBank/DDBJ databases">
        <title>LHISI_Scaffold_Assembly.</title>
        <authorList>
            <person name="Stuart O.P."/>
            <person name="Cleave R."/>
            <person name="Magrath M.J.L."/>
            <person name="Mikheyev A.S."/>
        </authorList>
    </citation>
    <scope>NUCLEOTIDE SEQUENCE [LARGE SCALE GENOMIC DNA]</scope>
    <source>
        <strain evidence="2">Daus_M_001</strain>
        <tissue evidence="2">Leg muscle</tissue>
    </source>
</reference>
<feature type="compositionally biased region" description="Polar residues" evidence="1">
    <location>
        <begin position="368"/>
        <end position="382"/>
    </location>
</feature>
<sequence length="422" mass="46516">MEEAQEEQIIKGRGVKNSGGQMVETEDSKILVLQRSGRMLGTLAHSLPTKANWVQSPAGSPPEFCMWKLCWTMLLVGVFFQGSPIPLPFRSKLTSITLICSKDLVKRCQVSSLTHSNLSPPIPPNSTPDTCPRDMCRGGGTAHRHAASSALLQPRHSIVQGSLRAPAPYLHGLLIICPEHVVAVVALHQLASILAHHKHCNKPHHHRYSTPNIRKQNYAVHHRVSGDRGGHQSSNWSAAATQPIQRRDISFRGAILLEDEIPTISFQLGFEPQLQHAEIGHTVDCSLSEEGAMNFLVGHDTEHEWLERGGHPPLAGWPVQPRYRASLLAVTVLPLAGRPTITTTSGAPHFFTSPPAHTHQHTYVGTEPNGTGTDHPATTTSRQRSLLHFHKPTNQSVLPKRPTHAVETSVYRRGSRHRPTFH</sequence>
<dbReference type="EMBL" id="JARBHB010000009">
    <property type="protein sequence ID" value="KAJ8875931.1"/>
    <property type="molecule type" value="Genomic_DNA"/>
</dbReference>
<feature type="region of interest" description="Disordered" evidence="1">
    <location>
        <begin position="357"/>
        <end position="382"/>
    </location>
</feature>
<evidence type="ECO:0000256" key="1">
    <source>
        <dbReference type="SAM" id="MobiDB-lite"/>
    </source>
</evidence>
<gene>
    <name evidence="2" type="ORF">PR048_023839</name>
</gene>
<proteinExistence type="predicted"/>
<evidence type="ECO:0000313" key="3">
    <source>
        <dbReference type="Proteomes" id="UP001159363"/>
    </source>
</evidence>
<keyword evidence="3" id="KW-1185">Reference proteome</keyword>
<protein>
    <submittedName>
        <fullName evidence="2">Uncharacterized protein</fullName>
    </submittedName>
</protein>
<accession>A0ABQ9GVB1</accession>
<feature type="region of interest" description="Disordered" evidence="1">
    <location>
        <begin position="1"/>
        <end position="20"/>
    </location>
</feature>